<feature type="compositionally biased region" description="Basic and acidic residues" evidence="1">
    <location>
        <begin position="32"/>
        <end position="45"/>
    </location>
</feature>
<feature type="region of interest" description="Disordered" evidence="1">
    <location>
        <begin position="29"/>
        <end position="57"/>
    </location>
</feature>
<keyword evidence="3" id="KW-1185">Reference proteome</keyword>
<dbReference type="AlphaFoldDB" id="A0A1L9QWU7"/>
<dbReference type="STRING" id="1925591.BI308_01355"/>
<accession>A0A1L9QWU7</accession>
<dbReference type="Proteomes" id="UP000183940">
    <property type="component" value="Unassembled WGS sequence"/>
</dbReference>
<gene>
    <name evidence="2" type="ORF">BI308_01355</name>
</gene>
<dbReference type="EMBL" id="MLAW01000002">
    <property type="protein sequence ID" value="OJJ27165.1"/>
    <property type="molecule type" value="Genomic_DNA"/>
</dbReference>
<organism evidence="2 3">
    <name type="scientific">Roseofilum reptotaenium AO1-A</name>
    <dbReference type="NCBI Taxonomy" id="1925591"/>
    <lineage>
        <taxon>Bacteria</taxon>
        <taxon>Bacillati</taxon>
        <taxon>Cyanobacteriota</taxon>
        <taxon>Cyanophyceae</taxon>
        <taxon>Desertifilales</taxon>
        <taxon>Desertifilaceae</taxon>
        <taxon>Roseofilum</taxon>
    </lineage>
</organism>
<protein>
    <recommendedName>
        <fullName evidence="4">DUF4399 domain-containing protein</fullName>
    </recommendedName>
</protein>
<proteinExistence type="predicted"/>
<evidence type="ECO:0000256" key="1">
    <source>
        <dbReference type="SAM" id="MobiDB-lite"/>
    </source>
</evidence>
<reference evidence="2" key="1">
    <citation type="submission" date="2016-10" db="EMBL/GenBank/DDBJ databases">
        <title>CRISPR-Cas defence system in Roseofilum reptotaenium: evidence of a bacteriophage-cyanobacterium arms race in the coral black band disease.</title>
        <authorList>
            <person name="Buerger P."/>
            <person name="Wood-Charlson E.M."/>
            <person name="Weynberg K.D."/>
            <person name="Willis B."/>
            <person name="Van Oppen M.J."/>
        </authorList>
    </citation>
    <scope>NUCLEOTIDE SEQUENCE [LARGE SCALE GENOMIC DNA]</scope>
    <source>
        <strain evidence="2">AO1-A</strain>
    </source>
</reference>
<comment type="caution">
    <text evidence="2">The sequence shown here is derived from an EMBL/GenBank/DDBJ whole genome shotgun (WGS) entry which is preliminary data.</text>
</comment>
<evidence type="ECO:0008006" key="4">
    <source>
        <dbReference type="Google" id="ProtNLM"/>
    </source>
</evidence>
<sequence length="160" mass="17915">MNRNLLFQGVSLTAALSIFTIGITQSFAQGSDGEHHHRSEGEHHHQGGHSHGQIEITPGQPIPQVNLIVHPDPKAGWNLEIQVDNFQFAPHHVNQPHQPGVGHAHLFINGEKITRIYGSWYYLKELPPGNHEVTVVLSSNNHDDFVFQGQLIQDTEMINH</sequence>
<name>A0A1L9QWU7_9CYAN</name>
<evidence type="ECO:0000313" key="2">
    <source>
        <dbReference type="EMBL" id="OJJ27165.1"/>
    </source>
</evidence>
<evidence type="ECO:0000313" key="3">
    <source>
        <dbReference type="Proteomes" id="UP000183940"/>
    </source>
</evidence>